<keyword evidence="8" id="KW-0472">Membrane</keyword>
<dbReference type="GO" id="GO:0003924">
    <property type="term" value="F:GTPase activity"/>
    <property type="evidence" value="ECO:0007669"/>
    <property type="project" value="TreeGrafter"/>
</dbReference>
<comment type="similarity">
    <text evidence="2">Belongs to the GTP-binding SRP family.</text>
</comment>
<dbReference type="SMART" id="SM00382">
    <property type="entry name" value="AAA"/>
    <property type="match status" value="1"/>
</dbReference>
<protein>
    <recommendedName>
        <fullName evidence="10">SRP54-type proteins GTP-binding domain-containing protein</fullName>
    </recommendedName>
</protein>
<name>A0A382RLJ2_9ZZZZ</name>
<evidence type="ECO:0000313" key="11">
    <source>
        <dbReference type="EMBL" id="SVC97471.1"/>
    </source>
</evidence>
<dbReference type="FunFam" id="3.40.50.300:FF:000053">
    <property type="entry name" value="Signal recognition particle receptor FtsY"/>
    <property type="match status" value="1"/>
</dbReference>
<evidence type="ECO:0000256" key="3">
    <source>
        <dbReference type="ARBA" id="ARBA00022475"/>
    </source>
</evidence>
<dbReference type="Gene3D" id="3.40.50.300">
    <property type="entry name" value="P-loop containing nucleotide triphosphate hydrolases"/>
    <property type="match status" value="1"/>
</dbReference>
<dbReference type="Pfam" id="PF00448">
    <property type="entry name" value="SRP54"/>
    <property type="match status" value="1"/>
</dbReference>
<evidence type="ECO:0000259" key="10">
    <source>
        <dbReference type="PROSITE" id="PS00300"/>
    </source>
</evidence>
<evidence type="ECO:0000256" key="1">
    <source>
        <dbReference type="ARBA" id="ARBA00004413"/>
    </source>
</evidence>
<dbReference type="EMBL" id="UINC01121957">
    <property type="protein sequence ID" value="SVC97471.1"/>
    <property type="molecule type" value="Genomic_DNA"/>
</dbReference>
<keyword evidence="7" id="KW-0342">GTP-binding</keyword>
<feature type="domain" description="SRP54-type proteins GTP-binding" evidence="10">
    <location>
        <begin position="291"/>
        <end position="304"/>
    </location>
</feature>
<dbReference type="GO" id="GO:0006614">
    <property type="term" value="P:SRP-dependent cotranslational protein targeting to membrane"/>
    <property type="evidence" value="ECO:0007669"/>
    <property type="project" value="InterPro"/>
</dbReference>
<dbReference type="GO" id="GO:0005886">
    <property type="term" value="C:plasma membrane"/>
    <property type="evidence" value="ECO:0007669"/>
    <property type="project" value="UniProtKB-SubCell"/>
</dbReference>
<keyword evidence="5" id="KW-0547">Nucleotide-binding</keyword>
<evidence type="ECO:0000256" key="6">
    <source>
        <dbReference type="ARBA" id="ARBA00022801"/>
    </source>
</evidence>
<dbReference type="GO" id="GO:0005737">
    <property type="term" value="C:cytoplasm"/>
    <property type="evidence" value="ECO:0007669"/>
    <property type="project" value="UniProtKB-ARBA"/>
</dbReference>
<keyword evidence="9" id="KW-0675">Receptor</keyword>
<feature type="non-terminal residue" evidence="11">
    <location>
        <position position="1"/>
    </location>
</feature>
<keyword evidence="6" id="KW-0378">Hydrolase</keyword>
<sequence>VKFGNFLKVTPGDSEKVSKALEGTRNSWFEGIVAHFKQSDVSDAFWDELEELLILADVGPMLALRLIEGVRHSVKRLNLGTPAEIEQLFRDNLLELVKPSQEDSVEAASFLDSHEGIAVISVVGVNGVGKTTSVGKLAHLFVQQGKNVLLAGTDTFRAAATEQLRILGSRVGCTVITNDAATDPGGVAFDAANAAIARGADVLILDTAGRLHTQRNLMAELEKIHKVVNRIIPGAPHFTLVVIDAHTGQNGIVQAKTFAGSVRCDGILLSKMDGSAKGGIVLAIADQLKIPVAFIGTGESIDDLAQFDADSFLD</sequence>
<dbReference type="PANTHER" id="PTHR43134:SF1">
    <property type="entry name" value="SIGNAL RECOGNITION PARTICLE RECEPTOR SUBUNIT ALPHA"/>
    <property type="match status" value="1"/>
</dbReference>
<keyword evidence="3" id="KW-1003">Cell membrane</keyword>
<evidence type="ECO:0000256" key="4">
    <source>
        <dbReference type="ARBA" id="ARBA00022490"/>
    </source>
</evidence>
<dbReference type="Pfam" id="PF02881">
    <property type="entry name" value="SRP54_N"/>
    <property type="match status" value="1"/>
</dbReference>
<dbReference type="GO" id="GO:0005525">
    <property type="term" value="F:GTP binding"/>
    <property type="evidence" value="ECO:0007669"/>
    <property type="project" value="UniProtKB-KW"/>
</dbReference>
<evidence type="ECO:0000256" key="2">
    <source>
        <dbReference type="ARBA" id="ARBA00008531"/>
    </source>
</evidence>
<gene>
    <name evidence="11" type="ORF">METZ01_LOCUS350325</name>
</gene>
<dbReference type="SMART" id="SM00963">
    <property type="entry name" value="SRP54_N"/>
    <property type="match status" value="1"/>
</dbReference>
<dbReference type="Gene3D" id="1.20.120.140">
    <property type="entry name" value="Signal recognition particle SRP54, nucleotide-binding domain"/>
    <property type="match status" value="1"/>
</dbReference>
<dbReference type="InterPro" id="IPR042101">
    <property type="entry name" value="SRP54_N_sf"/>
</dbReference>
<comment type="subcellular location">
    <subcellularLocation>
        <location evidence="1">Cell membrane</location>
        <topology evidence="1">Peripheral membrane protein</topology>
        <orientation evidence="1">Cytoplasmic side</orientation>
    </subcellularLocation>
</comment>
<evidence type="ECO:0000256" key="5">
    <source>
        <dbReference type="ARBA" id="ARBA00022741"/>
    </source>
</evidence>
<dbReference type="InterPro" id="IPR036225">
    <property type="entry name" value="SRP/SRP_N"/>
</dbReference>
<dbReference type="InterPro" id="IPR013822">
    <property type="entry name" value="Signal_recog_particl_SRP54_hlx"/>
</dbReference>
<keyword evidence="4" id="KW-0963">Cytoplasm</keyword>
<proteinExistence type="inferred from homology"/>
<dbReference type="AlphaFoldDB" id="A0A382RLJ2"/>
<dbReference type="InterPro" id="IPR000897">
    <property type="entry name" value="SRP54_GTPase_dom"/>
</dbReference>
<dbReference type="InterPro" id="IPR004390">
    <property type="entry name" value="SR_rcpt_FtsY"/>
</dbReference>
<dbReference type="PANTHER" id="PTHR43134">
    <property type="entry name" value="SIGNAL RECOGNITION PARTICLE RECEPTOR SUBUNIT ALPHA"/>
    <property type="match status" value="1"/>
</dbReference>
<accession>A0A382RLJ2</accession>
<dbReference type="SUPFAM" id="SSF47364">
    <property type="entry name" value="Domain of the SRP/SRP receptor G-proteins"/>
    <property type="match status" value="1"/>
</dbReference>
<dbReference type="InterPro" id="IPR027417">
    <property type="entry name" value="P-loop_NTPase"/>
</dbReference>
<dbReference type="InterPro" id="IPR003593">
    <property type="entry name" value="AAA+_ATPase"/>
</dbReference>
<dbReference type="PROSITE" id="PS00300">
    <property type="entry name" value="SRP54"/>
    <property type="match status" value="1"/>
</dbReference>
<dbReference type="GO" id="GO:0005047">
    <property type="term" value="F:signal recognition particle binding"/>
    <property type="evidence" value="ECO:0007669"/>
    <property type="project" value="TreeGrafter"/>
</dbReference>
<dbReference type="SUPFAM" id="SSF52540">
    <property type="entry name" value="P-loop containing nucleoside triphosphate hydrolases"/>
    <property type="match status" value="1"/>
</dbReference>
<evidence type="ECO:0000256" key="9">
    <source>
        <dbReference type="ARBA" id="ARBA00023170"/>
    </source>
</evidence>
<evidence type="ECO:0000256" key="7">
    <source>
        <dbReference type="ARBA" id="ARBA00023134"/>
    </source>
</evidence>
<dbReference type="HAMAP" id="MF_00920">
    <property type="entry name" value="FtsY"/>
    <property type="match status" value="1"/>
</dbReference>
<dbReference type="NCBIfam" id="TIGR00064">
    <property type="entry name" value="ftsY"/>
    <property type="match status" value="1"/>
</dbReference>
<feature type="non-terminal residue" evidence="11">
    <location>
        <position position="314"/>
    </location>
</feature>
<reference evidence="11" key="1">
    <citation type="submission" date="2018-05" db="EMBL/GenBank/DDBJ databases">
        <authorList>
            <person name="Lanie J.A."/>
            <person name="Ng W.-L."/>
            <person name="Kazmierczak K.M."/>
            <person name="Andrzejewski T.M."/>
            <person name="Davidsen T.M."/>
            <person name="Wayne K.J."/>
            <person name="Tettelin H."/>
            <person name="Glass J.I."/>
            <person name="Rusch D."/>
            <person name="Podicherti R."/>
            <person name="Tsui H.-C.T."/>
            <person name="Winkler M.E."/>
        </authorList>
    </citation>
    <scope>NUCLEOTIDE SEQUENCE</scope>
</reference>
<evidence type="ECO:0000256" key="8">
    <source>
        <dbReference type="ARBA" id="ARBA00023136"/>
    </source>
</evidence>
<dbReference type="SMART" id="SM00962">
    <property type="entry name" value="SRP54"/>
    <property type="match status" value="1"/>
</dbReference>
<organism evidence="11">
    <name type="scientific">marine metagenome</name>
    <dbReference type="NCBI Taxonomy" id="408172"/>
    <lineage>
        <taxon>unclassified sequences</taxon>
        <taxon>metagenomes</taxon>
        <taxon>ecological metagenomes</taxon>
    </lineage>
</organism>